<reference evidence="2" key="1">
    <citation type="submission" date="2021-01" db="EMBL/GenBank/DDBJ databases">
        <authorList>
            <person name="Corre E."/>
            <person name="Pelletier E."/>
            <person name="Niang G."/>
            <person name="Scheremetjew M."/>
            <person name="Finn R."/>
            <person name="Kale V."/>
            <person name="Holt S."/>
            <person name="Cochrane G."/>
            <person name="Meng A."/>
            <person name="Brown T."/>
            <person name="Cohen L."/>
        </authorList>
    </citation>
    <scope>NUCLEOTIDE SEQUENCE</scope>
</reference>
<organism evidence="2">
    <name type="scientific">Noctiluca scintillans</name>
    <name type="common">Sea sparkle</name>
    <name type="synonym">Red tide dinoflagellate</name>
    <dbReference type="NCBI Taxonomy" id="2966"/>
    <lineage>
        <taxon>Eukaryota</taxon>
        <taxon>Sar</taxon>
        <taxon>Alveolata</taxon>
        <taxon>Dinophyceae</taxon>
        <taxon>Noctilucales</taxon>
        <taxon>Noctilucaceae</taxon>
        <taxon>Noctiluca</taxon>
    </lineage>
</organism>
<feature type="region of interest" description="Disordered" evidence="1">
    <location>
        <begin position="59"/>
        <end position="157"/>
    </location>
</feature>
<evidence type="ECO:0000313" key="2">
    <source>
        <dbReference type="EMBL" id="CAD8857047.1"/>
    </source>
</evidence>
<feature type="compositionally biased region" description="Low complexity" evidence="1">
    <location>
        <begin position="75"/>
        <end position="91"/>
    </location>
</feature>
<dbReference type="EMBL" id="HBFQ01044311">
    <property type="protein sequence ID" value="CAD8857047.1"/>
    <property type="molecule type" value="Transcribed_RNA"/>
</dbReference>
<evidence type="ECO:0000256" key="1">
    <source>
        <dbReference type="SAM" id="MobiDB-lite"/>
    </source>
</evidence>
<protein>
    <submittedName>
        <fullName evidence="2">Uncharacterized protein</fullName>
    </submittedName>
</protein>
<proteinExistence type="predicted"/>
<gene>
    <name evidence="2" type="ORF">NSCI0253_LOCUS31399</name>
</gene>
<accession>A0A7S1AKA5</accession>
<feature type="compositionally biased region" description="Low complexity" evidence="1">
    <location>
        <begin position="126"/>
        <end position="142"/>
    </location>
</feature>
<name>A0A7S1AKA5_NOCSC</name>
<sequence length="252" mass="28009">MEGKLGDVLANQRQLAAQQTRMERQLGALVEGQRAILNALGHDLQEESAWATRDIARSRGANGTRWREQDAVEWSRPSSPVRRSPRLSPARAGGAVHNARPRSPSPRRSPLERGRRRSRSDRRAPIRGPSRSSRPSLRARVPPKLDRSPSKSPTNFHLKVNMPHNETGACELAAAEVVERPSITSGELLWQAQLPIQQGGTNHAGNQRMFTIRGPPRKSQELAEEDARRLTTEATKGPKAVRTLANQMHRPT</sequence>
<dbReference type="AlphaFoldDB" id="A0A7S1AKA5"/>